<dbReference type="EMBL" id="JAMWBK010000001">
    <property type="protein sequence ID" value="KAJ8908753.1"/>
    <property type="molecule type" value="Genomic_DNA"/>
</dbReference>
<dbReference type="Proteomes" id="UP001157974">
    <property type="component" value="Unassembled WGS sequence"/>
</dbReference>
<feature type="region of interest" description="Disordered" evidence="1">
    <location>
        <begin position="33"/>
        <end position="161"/>
    </location>
</feature>
<feature type="compositionally biased region" description="Basic and acidic residues" evidence="1">
    <location>
        <begin position="370"/>
        <end position="379"/>
    </location>
</feature>
<reference evidence="2 3" key="1">
    <citation type="journal article" date="2023" name="Nat. Commun.">
        <title>Origin of minicircular mitochondrial genomes in red algae.</title>
        <authorList>
            <person name="Lee Y."/>
            <person name="Cho C.H."/>
            <person name="Lee Y.M."/>
            <person name="Park S.I."/>
            <person name="Yang J.H."/>
            <person name="West J.A."/>
            <person name="Bhattacharya D."/>
            <person name="Yoon H.S."/>
        </authorList>
    </citation>
    <scope>NUCLEOTIDE SEQUENCE [LARGE SCALE GENOMIC DNA]</scope>
    <source>
        <strain evidence="2 3">CCMP1338</strain>
        <tissue evidence="2">Whole cell</tissue>
    </source>
</reference>
<comment type="caution">
    <text evidence="2">The sequence shown here is derived from an EMBL/GenBank/DDBJ whole genome shotgun (WGS) entry which is preliminary data.</text>
</comment>
<evidence type="ECO:0000313" key="2">
    <source>
        <dbReference type="EMBL" id="KAJ8908753.1"/>
    </source>
</evidence>
<evidence type="ECO:0000313" key="3">
    <source>
        <dbReference type="Proteomes" id="UP001157974"/>
    </source>
</evidence>
<feature type="compositionally biased region" description="Polar residues" evidence="1">
    <location>
        <begin position="284"/>
        <end position="297"/>
    </location>
</feature>
<accession>A0AAV8V4F8</accession>
<name>A0AAV8V4F8_9RHOD</name>
<sequence>MESKGSVDVEGKVGGSTEVVIVNGSVLELAKQVRGKDGEYEKKRQKEEHAIAGEQTEGGSVVDASGSPSDLVEEKSSKRKRANESAGNTNMVSVGSKKTRVDTVETAPDQTNQKSTSRRSVRSVAQQEKKASPQNSAPKTGKTRSPSNSNAKRSAGPRELEDMEVGTIEEYRALRIKLEKIRHRRIYDGEKRLLYAHKLVKLNYDHEVRLADIEFESARRLLMQRLMQENMEHQRRVEELRYKIIRDDPHGVYPRKHEMSLRGRGAKDAGAHGAHDNSIIAGSHSTTIENDSGYTDQTHQDRGSRNRRRVSIDRARVRVELETVEVMDDLAEVFGDRRPGGEGAGKEDMSRSTEGRTPRAAHARTTTRSRRGEDNSSSK</sequence>
<proteinExistence type="predicted"/>
<dbReference type="AlphaFoldDB" id="A0AAV8V4F8"/>
<feature type="compositionally biased region" description="Basic and acidic residues" evidence="1">
    <location>
        <begin position="334"/>
        <end position="357"/>
    </location>
</feature>
<feature type="compositionally biased region" description="Polar residues" evidence="1">
    <location>
        <begin position="132"/>
        <end position="152"/>
    </location>
</feature>
<feature type="compositionally biased region" description="Basic residues" evidence="1">
    <location>
        <begin position="359"/>
        <end position="369"/>
    </location>
</feature>
<evidence type="ECO:0008006" key="4">
    <source>
        <dbReference type="Google" id="ProtNLM"/>
    </source>
</evidence>
<organism evidence="2 3">
    <name type="scientific">Rhodosorus marinus</name>
    <dbReference type="NCBI Taxonomy" id="101924"/>
    <lineage>
        <taxon>Eukaryota</taxon>
        <taxon>Rhodophyta</taxon>
        <taxon>Stylonematophyceae</taxon>
        <taxon>Stylonematales</taxon>
        <taxon>Stylonemataceae</taxon>
        <taxon>Rhodosorus</taxon>
    </lineage>
</organism>
<feature type="region of interest" description="Disordered" evidence="1">
    <location>
        <begin position="284"/>
        <end position="308"/>
    </location>
</feature>
<feature type="compositionally biased region" description="Basic and acidic residues" evidence="1">
    <location>
        <begin position="34"/>
        <end position="51"/>
    </location>
</feature>
<gene>
    <name evidence="2" type="ORF">NDN08_005458</name>
</gene>
<protein>
    <recommendedName>
        <fullName evidence="4">Non-specific serine/threonine protein kinase</fullName>
    </recommendedName>
</protein>
<feature type="compositionally biased region" description="Basic and acidic residues" evidence="1">
    <location>
        <begin position="298"/>
        <end position="308"/>
    </location>
</feature>
<keyword evidence="3" id="KW-1185">Reference proteome</keyword>
<feature type="region of interest" description="Disordered" evidence="1">
    <location>
        <begin position="333"/>
        <end position="379"/>
    </location>
</feature>
<evidence type="ECO:0000256" key="1">
    <source>
        <dbReference type="SAM" id="MobiDB-lite"/>
    </source>
</evidence>